<dbReference type="InterPro" id="IPR011105">
    <property type="entry name" value="Cell_wall_hydrolase_SleB"/>
</dbReference>
<dbReference type="GO" id="GO:0016787">
    <property type="term" value="F:hydrolase activity"/>
    <property type="evidence" value="ECO:0007669"/>
    <property type="project" value="InterPro"/>
</dbReference>
<dbReference type="Gene3D" id="1.10.10.2520">
    <property type="entry name" value="Cell wall hydrolase SleB, domain 1"/>
    <property type="match status" value="1"/>
</dbReference>
<evidence type="ECO:0000259" key="1">
    <source>
        <dbReference type="Pfam" id="PF07486"/>
    </source>
</evidence>
<feature type="domain" description="Cell wall hydrolase SleB" evidence="1">
    <location>
        <begin position="284"/>
        <end position="409"/>
    </location>
</feature>
<evidence type="ECO:0000313" key="3">
    <source>
        <dbReference type="Proteomes" id="UP000231383"/>
    </source>
</evidence>
<dbReference type="InterPro" id="IPR042047">
    <property type="entry name" value="SleB_dom1"/>
</dbReference>
<dbReference type="AlphaFoldDB" id="A0A2M8F1U7"/>
<dbReference type="Proteomes" id="UP000231383">
    <property type="component" value="Unassembled WGS sequence"/>
</dbReference>
<organism evidence="2 3">
    <name type="scientific">Candidatus Roizmanbacteria bacterium CG_4_9_14_0_2_um_filter_39_13</name>
    <dbReference type="NCBI Taxonomy" id="1974839"/>
    <lineage>
        <taxon>Bacteria</taxon>
        <taxon>Candidatus Roizmaniibacteriota</taxon>
    </lineage>
</organism>
<dbReference type="Pfam" id="PF07486">
    <property type="entry name" value="Hydrolase_2"/>
    <property type="match status" value="1"/>
</dbReference>
<proteinExistence type="predicted"/>
<protein>
    <recommendedName>
        <fullName evidence="1">Cell wall hydrolase SleB domain-containing protein</fullName>
    </recommendedName>
</protein>
<reference evidence="3" key="1">
    <citation type="submission" date="2017-09" db="EMBL/GenBank/DDBJ databases">
        <title>Depth-based differentiation of microbial function through sediment-hosted aquifers and enrichment of novel symbionts in the deep terrestrial subsurface.</title>
        <authorList>
            <person name="Probst A.J."/>
            <person name="Ladd B."/>
            <person name="Jarett J.K."/>
            <person name="Geller-Mcgrath D.E."/>
            <person name="Sieber C.M.K."/>
            <person name="Emerson J.B."/>
            <person name="Anantharaman K."/>
            <person name="Thomas B.C."/>
            <person name="Malmstrom R."/>
            <person name="Stieglmeier M."/>
            <person name="Klingl A."/>
            <person name="Woyke T."/>
            <person name="Ryan C.M."/>
            <person name="Banfield J.F."/>
        </authorList>
    </citation>
    <scope>NUCLEOTIDE SEQUENCE [LARGE SCALE GENOMIC DNA]</scope>
</reference>
<comment type="caution">
    <text evidence="2">The sequence shown here is derived from an EMBL/GenBank/DDBJ whole genome shotgun (WGS) entry which is preliminary data.</text>
</comment>
<dbReference type="EMBL" id="PFSC01000047">
    <property type="protein sequence ID" value="PJC33262.1"/>
    <property type="molecule type" value="Genomic_DNA"/>
</dbReference>
<name>A0A2M8F1U7_9BACT</name>
<evidence type="ECO:0000313" key="2">
    <source>
        <dbReference type="EMBL" id="PJC33262.1"/>
    </source>
</evidence>
<accession>A0A2M8F1U7</accession>
<gene>
    <name evidence="2" type="ORF">CO051_01760</name>
</gene>
<sequence>MKSIFEDVHSRTIKMKEKIKFSSFSSYHLIIITARTKSEKQISPTVTDDEDLIVKIDGKTFPKLHSDRLKDSPAAFSGGRLHNLSKIVYFLTFLKGKDHEIVLEADQPLGTATFENLQVYALSPTDKLTLEPKIQAEDGDRRPWLTFVLDNLLLKSIAPTITYSRRKRDSDDVKIIIDGNTQGNPLRTIKHFLWRYAGSLLPWIAPTKTETEIFTINLPQDLHYIEFDADRMPTFSKLVLDFGSTLPLLAGIPTVDNPKWTGDFYDDTDVIILARLIFGEARNQSDEAMTGVAWVIKNRLRANRQYFGKSYHEIILKNDGKYYQFSSFNPNEKDNFPLLIDPLKTKNTIIQKAWFNSYEVALRVISGIGNDPTGGATFFHSSDLSQEKFVTESVPGAIYIKPIGDFLFYRDPNEI</sequence>